<dbReference type="GO" id="GO:0017061">
    <property type="term" value="F:S-methyl-5-thioadenosine phosphorylase activity"/>
    <property type="evidence" value="ECO:0007669"/>
    <property type="project" value="UniProtKB-UniRule"/>
</dbReference>
<dbReference type="Gene3D" id="3.40.50.1580">
    <property type="entry name" value="Nucleoside phosphorylase domain"/>
    <property type="match status" value="1"/>
</dbReference>
<proteinExistence type="inferred from homology"/>
<feature type="site" description="Important for substrate specificity" evidence="3">
    <location>
        <position position="166"/>
    </location>
</feature>
<accession>A0A934K8A1</accession>
<dbReference type="EC" id="2.4.2.28" evidence="3"/>
<feature type="binding site" evidence="3">
    <location>
        <position position="185"/>
    </location>
    <ligand>
        <name>phosphate</name>
        <dbReference type="ChEBI" id="CHEBI:43474"/>
    </ligand>
</feature>
<dbReference type="Proteomes" id="UP000620075">
    <property type="component" value="Unassembled WGS sequence"/>
</dbReference>
<reference evidence="5 6" key="1">
    <citation type="submission" date="2020-10" db="EMBL/GenBank/DDBJ databases">
        <title>Ca. Dormibacterota MAGs.</title>
        <authorList>
            <person name="Montgomery K."/>
        </authorList>
    </citation>
    <scope>NUCLEOTIDE SEQUENCE [LARGE SCALE GENOMIC DNA]</scope>
    <source>
        <strain evidence="5">SC8811_S16_3</strain>
    </source>
</reference>
<comment type="similarity">
    <text evidence="3">Belongs to the PNP/MTAP phosphorylase family. MTAP subfamily.</text>
</comment>
<dbReference type="GO" id="GO:0019509">
    <property type="term" value="P:L-methionine salvage from methylthioadenosine"/>
    <property type="evidence" value="ECO:0007669"/>
    <property type="project" value="UniProtKB-UniRule"/>
</dbReference>
<feature type="site" description="Important for substrate specificity" evidence="3">
    <location>
        <position position="224"/>
    </location>
</feature>
<dbReference type="AlphaFoldDB" id="A0A934K8A1"/>
<evidence type="ECO:0000256" key="2">
    <source>
        <dbReference type="ARBA" id="ARBA00022679"/>
    </source>
</evidence>
<dbReference type="GO" id="GO:0006166">
    <property type="term" value="P:purine ribonucleoside salvage"/>
    <property type="evidence" value="ECO:0007669"/>
    <property type="project" value="UniProtKB-KW"/>
</dbReference>
<keyword evidence="2 3" id="KW-0808">Transferase</keyword>
<feature type="binding site" evidence="3">
    <location>
        <position position="184"/>
    </location>
    <ligand>
        <name>substrate</name>
    </ligand>
</feature>
<comment type="function">
    <text evidence="3">Catalyzes the reversible phosphorylation of S-methyl-5'-thioadenosine (MTA) to adenine and 5-methylthioribose-1-phosphate. Involved in the breakdown of MTA, a major by-product of polyamine biosynthesis. Responsible for the first step in the methionine salvage pathway after MTA has been generated from S-adenosylmethionine. Has broad substrate specificity with 6-aminopurine nucleosides as preferred substrates.</text>
</comment>
<dbReference type="PANTHER" id="PTHR42679:SF2">
    <property type="entry name" value="S-METHYL-5'-THIOADENOSINE PHOSPHORYLASE"/>
    <property type="match status" value="1"/>
</dbReference>
<keyword evidence="3" id="KW-0660">Purine salvage</keyword>
<dbReference type="Pfam" id="PF01048">
    <property type="entry name" value="PNP_UDP_1"/>
    <property type="match status" value="1"/>
</dbReference>
<evidence type="ECO:0000256" key="1">
    <source>
        <dbReference type="ARBA" id="ARBA00022676"/>
    </source>
</evidence>
<dbReference type="RefSeq" id="WP_338176742.1">
    <property type="nucleotide sequence ID" value="NZ_JAEKNQ010000019.1"/>
</dbReference>
<dbReference type="SUPFAM" id="SSF53167">
    <property type="entry name" value="Purine and uridine phosphorylases"/>
    <property type="match status" value="1"/>
</dbReference>
<feature type="binding site" evidence="3">
    <location>
        <begin position="53"/>
        <end position="54"/>
    </location>
    <ligand>
        <name>phosphate</name>
        <dbReference type="ChEBI" id="CHEBI:43474"/>
    </ligand>
</feature>
<sequence>MAEAAQVAVIGGSGLYRLLDDADEIRLDTPYGKTSDVVSIGNLGGATVAFLPRHGRNHELAPHHVPYRANLWALKQLGVRRVIAPAASGSLQPGILPGDIVICDQLVDRTSGRADTYCEPGCVIHASLADPYCEALRTLACTAACQLHIRVHGEGTVVVIQGPRFSTRAESRWFAQSGWAVVNMTQYPEAALARELGLCYLNLSVVTDRDAGVIGNPDAPPVTAQSVLEVLRQGMGQARQLISAIVEGLDSASVCQCQALAAEARI</sequence>
<protein>
    <recommendedName>
        <fullName evidence="3">S-methyl-5'-thioadenosine phosphorylase</fullName>
        <ecNumber evidence="3">2.4.2.28</ecNumber>
    </recommendedName>
    <alternativeName>
        <fullName evidence="3">5'-methylthioadenosine phosphorylase</fullName>
        <shortName evidence="3">MTA phosphorylase</shortName>
        <shortName evidence="3">MTAP</shortName>
    </alternativeName>
</protein>
<evidence type="ECO:0000313" key="5">
    <source>
        <dbReference type="EMBL" id="MBJ7602307.1"/>
    </source>
</evidence>
<name>A0A934K8A1_9BACT</name>
<keyword evidence="1 3" id="KW-0328">Glycosyltransferase</keyword>
<evidence type="ECO:0000259" key="4">
    <source>
        <dbReference type="Pfam" id="PF01048"/>
    </source>
</evidence>
<feature type="domain" description="Nucleoside phosphorylase" evidence="4">
    <location>
        <begin position="7"/>
        <end position="247"/>
    </location>
</feature>
<evidence type="ECO:0000313" key="6">
    <source>
        <dbReference type="Proteomes" id="UP000620075"/>
    </source>
</evidence>
<dbReference type="GO" id="GO:0005829">
    <property type="term" value="C:cytosol"/>
    <property type="evidence" value="ECO:0007669"/>
    <property type="project" value="TreeGrafter"/>
</dbReference>
<comment type="subunit">
    <text evidence="3">Homohexamer. Dimer of a homotrimer.</text>
</comment>
<comment type="catalytic activity">
    <reaction evidence="3">
        <text>S-methyl-5'-thioadenosine + phosphate = 5-(methylsulfanyl)-alpha-D-ribose 1-phosphate + adenine</text>
        <dbReference type="Rhea" id="RHEA:11852"/>
        <dbReference type="ChEBI" id="CHEBI:16708"/>
        <dbReference type="ChEBI" id="CHEBI:17509"/>
        <dbReference type="ChEBI" id="CHEBI:43474"/>
        <dbReference type="ChEBI" id="CHEBI:58533"/>
        <dbReference type="EC" id="2.4.2.28"/>
    </reaction>
</comment>
<comment type="caution">
    <text evidence="5">The sequence shown here is derived from an EMBL/GenBank/DDBJ whole genome shotgun (WGS) entry which is preliminary data.</text>
</comment>
<dbReference type="HAMAP" id="MF_01963">
    <property type="entry name" value="MTAP"/>
    <property type="match status" value="1"/>
</dbReference>
<dbReference type="PANTHER" id="PTHR42679">
    <property type="entry name" value="S-METHYL-5'-THIOADENOSINE PHOSPHORYLASE"/>
    <property type="match status" value="1"/>
</dbReference>
<feature type="binding site" evidence="3">
    <location>
        <position position="13"/>
    </location>
    <ligand>
        <name>phosphate</name>
        <dbReference type="ChEBI" id="CHEBI:43474"/>
    </ligand>
</feature>
<gene>
    <name evidence="3" type="primary">mtnP</name>
    <name evidence="5" type="ORF">JF888_03800</name>
</gene>
<dbReference type="CDD" id="cd09010">
    <property type="entry name" value="MTAP_SsMTAPII_like_MTIP"/>
    <property type="match status" value="1"/>
</dbReference>
<comment type="caution">
    <text evidence="3">Lacks conserved residue(s) required for the propagation of feature annotation.</text>
</comment>
<dbReference type="NCBIfam" id="NF005876">
    <property type="entry name" value="PRK07823.1"/>
    <property type="match status" value="1"/>
</dbReference>
<dbReference type="EMBL" id="JAEKNQ010000019">
    <property type="protein sequence ID" value="MBJ7602307.1"/>
    <property type="molecule type" value="Genomic_DNA"/>
</dbReference>
<comment type="pathway">
    <text evidence="3">Amino-acid biosynthesis; L-methionine biosynthesis via salvage pathway; S-methyl-5-thio-alpha-D-ribose 1-phosphate from S-methyl-5'-thioadenosine (phosphorylase route): step 1/1.</text>
</comment>
<dbReference type="NCBIfam" id="TIGR01694">
    <property type="entry name" value="MTAP"/>
    <property type="match status" value="1"/>
</dbReference>
<evidence type="ECO:0000256" key="3">
    <source>
        <dbReference type="HAMAP-Rule" id="MF_01963"/>
    </source>
</evidence>
<feature type="binding site" evidence="3">
    <location>
        <begin position="208"/>
        <end position="210"/>
    </location>
    <ligand>
        <name>substrate</name>
    </ligand>
</feature>
<organism evidence="5 6">
    <name type="scientific">Candidatus Dormiibacter inghamiae</name>
    <dbReference type="NCBI Taxonomy" id="3127013"/>
    <lineage>
        <taxon>Bacteria</taxon>
        <taxon>Bacillati</taxon>
        <taxon>Candidatus Dormiibacterota</taxon>
        <taxon>Candidatus Dormibacteria</taxon>
        <taxon>Candidatus Dormibacterales</taxon>
        <taxon>Candidatus Dormibacteraceae</taxon>
        <taxon>Candidatus Dormiibacter</taxon>
    </lineage>
</organism>
<dbReference type="InterPro" id="IPR035994">
    <property type="entry name" value="Nucleoside_phosphorylase_sf"/>
</dbReference>
<dbReference type="InterPro" id="IPR000845">
    <property type="entry name" value="Nucleoside_phosphorylase_d"/>
</dbReference>
<dbReference type="InterPro" id="IPR010044">
    <property type="entry name" value="MTAP"/>
</dbReference>